<feature type="transmembrane region" description="Helical" evidence="6">
    <location>
        <begin position="37"/>
        <end position="56"/>
    </location>
</feature>
<comment type="caution">
    <text evidence="8">The sequence shown here is derived from an EMBL/GenBank/DDBJ whole genome shotgun (WGS) entry which is preliminary data.</text>
</comment>
<dbReference type="InterPro" id="IPR027379">
    <property type="entry name" value="CLS_N"/>
</dbReference>
<keyword evidence="3 6" id="KW-0812">Transmembrane</keyword>
<dbReference type="Proteomes" id="UP001595528">
    <property type="component" value="Unassembled WGS sequence"/>
</dbReference>
<proteinExistence type="predicted"/>
<organism evidence="8 9">
    <name type="scientific">Marinibaculum pumilum</name>
    <dbReference type="NCBI Taxonomy" id="1766165"/>
    <lineage>
        <taxon>Bacteria</taxon>
        <taxon>Pseudomonadati</taxon>
        <taxon>Pseudomonadota</taxon>
        <taxon>Alphaproteobacteria</taxon>
        <taxon>Rhodospirillales</taxon>
        <taxon>Rhodospirillaceae</taxon>
        <taxon>Marinibaculum</taxon>
    </lineage>
</organism>
<dbReference type="Pfam" id="PF13396">
    <property type="entry name" value="PLDc_N"/>
    <property type="match status" value="1"/>
</dbReference>
<evidence type="ECO:0000256" key="4">
    <source>
        <dbReference type="ARBA" id="ARBA00022989"/>
    </source>
</evidence>
<accession>A0ABV7L6V7</accession>
<evidence type="ECO:0000256" key="3">
    <source>
        <dbReference type="ARBA" id="ARBA00022692"/>
    </source>
</evidence>
<comment type="subcellular location">
    <subcellularLocation>
        <location evidence="1">Cell membrane</location>
        <topology evidence="1">Multi-pass membrane protein</topology>
    </subcellularLocation>
</comment>
<keyword evidence="5 6" id="KW-0472">Membrane</keyword>
<evidence type="ECO:0000259" key="7">
    <source>
        <dbReference type="Pfam" id="PF13396"/>
    </source>
</evidence>
<dbReference type="EMBL" id="JBHRTR010000036">
    <property type="protein sequence ID" value="MFC3230169.1"/>
    <property type="molecule type" value="Genomic_DNA"/>
</dbReference>
<evidence type="ECO:0000256" key="1">
    <source>
        <dbReference type="ARBA" id="ARBA00004651"/>
    </source>
</evidence>
<dbReference type="RefSeq" id="WP_379905079.1">
    <property type="nucleotide sequence ID" value="NZ_JBHRTR010000036.1"/>
</dbReference>
<evidence type="ECO:0000256" key="6">
    <source>
        <dbReference type="SAM" id="Phobius"/>
    </source>
</evidence>
<evidence type="ECO:0000313" key="9">
    <source>
        <dbReference type="Proteomes" id="UP001595528"/>
    </source>
</evidence>
<reference evidence="9" key="1">
    <citation type="journal article" date="2019" name="Int. J. Syst. Evol. Microbiol.">
        <title>The Global Catalogue of Microorganisms (GCM) 10K type strain sequencing project: providing services to taxonomists for standard genome sequencing and annotation.</title>
        <authorList>
            <consortium name="The Broad Institute Genomics Platform"/>
            <consortium name="The Broad Institute Genome Sequencing Center for Infectious Disease"/>
            <person name="Wu L."/>
            <person name="Ma J."/>
        </authorList>
    </citation>
    <scope>NUCLEOTIDE SEQUENCE [LARGE SCALE GENOMIC DNA]</scope>
    <source>
        <strain evidence="9">KCTC 42964</strain>
    </source>
</reference>
<feature type="domain" description="Cardiolipin synthase N-terminal" evidence="7">
    <location>
        <begin position="16"/>
        <end position="58"/>
    </location>
</feature>
<evidence type="ECO:0000256" key="2">
    <source>
        <dbReference type="ARBA" id="ARBA00022475"/>
    </source>
</evidence>
<evidence type="ECO:0000256" key="5">
    <source>
        <dbReference type="ARBA" id="ARBA00023136"/>
    </source>
</evidence>
<evidence type="ECO:0000313" key="8">
    <source>
        <dbReference type="EMBL" id="MFC3230169.1"/>
    </source>
</evidence>
<protein>
    <submittedName>
        <fullName evidence="8">PLDc N-terminal domain-containing protein</fullName>
    </submittedName>
</protein>
<name>A0ABV7L6V7_9PROT</name>
<keyword evidence="4 6" id="KW-1133">Transmembrane helix</keyword>
<keyword evidence="2" id="KW-1003">Cell membrane</keyword>
<keyword evidence="9" id="KW-1185">Reference proteome</keyword>
<gene>
    <name evidence="8" type="ORF">ACFOGJ_23165</name>
</gene>
<sequence length="67" mass="7535">MLDTTGLGLFGLILLALDVYACVRIVQSEAATIWKVLWILLILIFPLLGFILWLLLGPTRPPDMQRV</sequence>